<proteinExistence type="predicted"/>
<evidence type="ECO:0000313" key="2">
    <source>
        <dbReference type="Proteomes" id="UP000017836"/>
    </source>
</evidence>
<keyword evidence="2" id="KW-1185">Reference proteome</keyword>
<reference evidence="2" key="1">
    <citation type="journal article" date="2013" name="Science">
        <title>The Amborella genome and the evolution of flowering plants.</title>
        <authorList>
            <consortium name="Amborella Genome Project"/>
        </authorList>
    </citation>
    <scope>NUCLEOTIDE SEQUENCE [LARGE SCALE GENOMIC DNA]</scope>
</reference>
<dbReference type="Proteomes" id="UP000017836">
    <property type="component" value="Unassembled WGS sequence"/>
</dbReference>
<dbReference type="AlphaFoldDB" id="W1NV01"/>
<name>W1NV01_AMBTC</name>
<sequence>MPKLSIRYYKYQRFCTLRKKILIPCLKSLFSNTSSNLANHFKVLQISEVLHIPVLEREKDSACLTDQASYKQDSQKTMCFPALVVETRATHQNMTRSPSSSPSRDFINTPAHQYEAQRQATIVELKEQVHDLLNQVEIIIKGKAKMKEVTPPKPISTPLPSFTLETRGTNIKEKPRSNPYVDAVVMPYWDPLQLLRPQQLNTLKRRPWLPGHVSLPPWPLFTDQPLT</sequence>
<gene>
    <name evidence="1" type="ORF">AMTR_s00072p00175050</name>
</gene>
<organism evidence="1 2">
    <name type="scientific">Amborella trichopoda</name>
    <dbReference type="NCBI Taxonomy" id="13333"/>
    <lineage>
        <taxon>Eukaryota</taxon>
        <taxon>Viridiplantae</taxon>
        <taxon>Streptophyta</taxon>
        <taxon>Embryophyta</taxon>
        <taxon>Tracheophyta</taxon>
        <taxon>Spermatophyta</taxon>
        <taxon>Magnoliopsida</taxon>
        <taxon>Amborellales</taxon>
        <taxon>Amborellaceae</taxon>
        <taxon>Amborella</taxon>
    </lineage>
</organism>
<accession>W1NV01</accession>
<dbReference type="Gramene" id="ERM98494">
    <property type="protein sequence ID" value="ERM98494"/>
    <property type="gene ID" value="AMTR_s00072p00175050"/>
</dbReference>
<dbReference type="EMBL" id="KI395332">
    <property type="protein sequence ID" value="ERM98494.1"/>
    <property type="molecule type" value="Genomic_DNA"/>
</dbReference>
<protein>
    <submittedName>
        <fullName evidence="1">Uncharacterized protein</fullName>
    </submittedName>
</protein>
<dbReference type="HOGENOM" id="CLU_1221151_0_0_1"/>
<evidence type="ECO:0000313" key="1">
    <source>
        <dbReference type="EMBL" id="ERM98494.1"/>
    </source>
</evidence>